<comment type="similarity">
    <text evidence="2">Belongs to the NAD(P)-dependent epimerase/dehydratase family. Dihydroflavonol-4-reductase subfamily.</text>
</comment>
<accession>A0ABP6UCA1</accession>
<dbReference type="CDD" id="cd05227">
    <property type="entry name" value="AR_SDR_e"/>
    <property type="match status" value="1"/>
</dbReference>
<protein>
    <submittedName>
        <fullName evidence="4">Aldehyde reductase</fullName>
    </submittedName>
</protein>
<dbReference type="SUPFAM" id="SSF51735">
    <property type="entry name" value="NAD(P)-binding Rossmann-fold domains"/>
    <property type="match status" value="1"/>
</dbReference>
<gene>
    <name evidence="4" type="ORF">GCM10019016_124960</name>
</gene>
<dbReference type="InterPro" id="IPR036291">
    <property type="entry name" value="NAD(P)-bd_dom_sf"/>
</dbReference>
<evidence type="ECO:0000313" key="5">
    <source>
        <dbReference type="Proteomes" id="UP001501455"/>
    </source>
</evidence>
<keyword evidence="1" id="KW-0560">Oxidoreductase</keyword>
<evidence type="ECO:0000256" key="1">
    <source>
        <dbReference type="ARBA" id="ARBA00023002"/>
    </source>
</evidence>
<evidence type="ECO:0000313" key="4">
    <source>
        <dbReference type="EMBL" id="GAA3505383.1"/>
    </source>
</evidence>
<dbReference type="Gene3D" id="3.40.50.720">
    <property type="entry name" value="NAD(P)-binding Rossmann-like Domain"/>
    <property type="match status" value="1"/>
</dbReference>
<dbReference type="EMBL" id="BAAAXF010000082">
    <property type="protein sequence ID" value="GAA3505383.1"/>
    <property type="molecule type" value="Genomic_DNA"/>
</dbReference>
<comment type="caution">
    <text evidence="4">The sequence shown here is derived from an EMBL/GenBank/DDBJ whole genome shotgun (WGS) entry which is preliminary data.</text>
</comment>
<dbReference type="PANTHER" id="PTHR10366:SF564">
    <property type="entry name" value="STEROL-4-ALPHA-CARBOXYLATE 3-DEHYDROGENASE, DECARBOXYLATING"/>
    <property type="match status" value="1"/>
</dbReference>
<dbReference type="RefSeq" id="WP_193457156.1">
    <property type="nucleotide sequence ID" value="NZ_BAAAXF010000082.1"/>
</dbReference>
<evidence type="ECO:0000259" key="3">
    <source>
        <dbReference type="Pfam" id="PF01370"/>
    </source>
</evidence>
<sequence length="360" mass="38856">MFAEDLKRLAEAGEPVLVTGATGYLGGHTVARLLGEGIPTRVTIRKESQRHDVLEALRQAGADPAGRLTFFVTASLDEDRGWSDAMDGISHVLHLASPFPFTPPETEDELIRPARDGALRVIGAAREAGVARVVMTSSFAAIGYTVKEDDHYSEADWTDPDTEGLPAYHKSKTLAERAAWEYVKDKGGIELTVVNPTGIFGPVLGDRPSASAGLVRAMLNGDMPVVPVMHFGVVDVRDAADLHLRAMLHPRAAGERFIGVSGPALSFWEMAGILREKYPAAADRLPVRELTVEEVVERARTEPSLREAATLKGRVPVIDNTKARSLLGWEPRDASQTIVDTAESLFRLGLQQPGTGAARA</sequence>
<dbReference type="InterPro" id="IPR001509">
    <property type="entry name" value="Epimerase_deHydtase"/>
</dbReference>
<reference evidence="5" key="1">
    <citation type="journal article" date="2019" name="Int. J. Syst. Evol. Microbiol.">
        <title>The Global Catalogue of Microorganisms (GCM) 10K type strain sequencing project: providing services to taxonomists for standard genome sequencing and annotation.</title>
        <authorList>
            <consortium name="The Broad Institute Genomics Platform"/>
            <consortium name="The Broad Institute Genome Sequencing Center for Infectious Disease"/>
            <person name="Wu L."/>
            <person name="Ma J."/>
        </authorList>
    </citation>
    <scope>NUCLEOTIDE SEQUENCE [LARGE SCALE GENOMIC DNA]</scope>
    <source>
        <strain evidence="5">JCM 4816</strain>
    </source>
</reference>
<organism evidence="4 5">
    <name type="scientific">Streptomyces prasinosporus</name>
    <dbReference type="NCBI Taxonomy" id="68256"/>
    <lineage>
        <taxon>Bacteria</taxon>
        <taxon>Bacillati</taxon>
        <taxon>Actinomycetota</taxon>
        <taxon>Actinomycetes</taxon>
        <taxon>Kitasatosporales</taxon>
        <taxon>Streptomycetaceae</taxon>
        <taxon>Streptomyces</taxon>
        <taxon>Streptomyces albogriseolus group</taxon>
    </lineage>
</organism>
<dbReference type="InterPro" id="IPR050425">
    <property type="entry name" value="NAD(P)_dehydrat-like"/>
</dbReference>
<feature type="domain" description="NAD-dependent epimerase/dehydratase" evidence="3">
    <location>
        <begin position="16"/>
        <end position="253"/>
    </location>
</feature>
<proteinExistence type="inferred from homology"/>
<keyword evidence="5" id="KW-1185">Reference proteome</keyword>
<evidence type="ECO:0000256" key="2">
    <source>
        <dbReference type="ARBA" id="ARBA00023445"/>
    </source>
</evidence>
<dbReference type="Pfam" id="PF01370">
    <property type="entry name" value="Epimerase"/>
    <property type="match status" value="1"/>
</dbReference>
<name>A0ABP6UCA1_9ACTN</name>
<dbReference type="Proteomes" id="UP001501455">
    <property type="component" value="Unassembled WGS sequence"/>
</dbReference>
<dbReference type="PANTHER" id="PTHR10366">
    <property type="entry name" value="NAD DEPENDENT EPIMERASE/DEHYDRATASE"/>
    <property type="match status" value="1"/>
</dbReference>